<dbReference type="GO" id="GO:0046982">
    <property type="term" value="F:protein heterodimerization activity"/>
    <property type="evidence" value="ECO:0007669"/>
    <property type="project" value="InterPro"/>
</dbReference>
<keyword evidence="6" id="KW-0539">Nucleus</keyword>
<evidence type="ECO:0000256" key="6">
    <source>
        <dbReference type="ARBA" id="ARBA00023242"/>
    </source>
</evidence>
<protein>
    <recommendedName>
        <fullName evidence="3">Transcription initiation factor TFIID subunit 12</fullName>
    </recommendedName>
</protein>
<dbReference type="AlphaFoldDB" id="A0A915C291"/>
<evidence type="ECO:0000256" key="1">
    <source>
        <dbReference type="ARBA" id="ARBA00004123"/>
    </source>
</evidence>
<dbReference type="Gene3D" id="1.10.20.10">
    <property type="entry name" value="Histone, subunit A"/>
    <property type="match status" value="1"/>
</dbReference>
<dbReference type="GO" id="GO:0005669">
    <property type="term" value="C:transcription factor TFIID complex"/>
    <property type="evidence" value="ECO:0007669"/>
    <property type="project" value="InterPro"/>
</dbReference>
<evidence type="ECO:0000313" key="9">
    <source>
        <dbReference type="WBParaSite" id="PgR080_g044_t01"/>
    </source>
</evidence>
<name>A0A915C291_PARUN</name>
<dbReference type="WBParaSite" id="PgR080_g044_t01">
    <property type="protein sequence ID" value="PgR080_g044_t01"/>
    <property type="gene ID" value="PgR080_g044"/>
</dbReference>
<feature type="domain" description="Transcription initiation factor TFIID subunit 12" evidence="7">
    <location>
        <begin position="224"/>
        <end position="289"/>
    </location>
</feature>
<sequence length="337" mass="36966">MSSSCPSQNAAAATNGHRATTVGVLPVNVQNAQNSSELANMTVGQLLGQAQRRVSVTHVNSAAKLSSSGLSAQRSQGRVNSTQTLSLAYPMSAGGTTISQAQQQLATTSSEQTQINRPVFHSYRFEDGRVSMPTRKLISTIDQQETYYKIDPDQPNKVTPMDAEVVRNEQKMAHAVATADQVWQVAFPHAQTASSETTVNDSQAHTDQAELAMDAGRGALMNRARLNDLIEQLDPTTILEEDVKDALLEMIDDFVEQVLDRSCKLCRHRGSSHLDAKDVSFVLERYYNMPRMIIGETATVQLKPESDAQNMGDVSREDDLAAHKQRIALIKKTLKKL</sequence>
<dbReference type="PANTHER" id="PTHR12264:SF21">
    <property type="entry name" value="TRANSCRIPTION INITIATION FACTOR TFIID SUBUNIT 12"/>
    <property type="match status" value="1"/>
</dbReference>
<evidence type="ECO:0000256" key="3">
    <source>
        <dbReference type="ARBA" id="ARBA00017484"/>
    </source>
</evidence>
<dbReference type="GO" id="GO:0003677">
    <property type="term" value="F:DNA binding"/>
    <property type="evidence" value="ECO:0007669"/>
    <property type="project" value="TreeGrafter"/>
</dbReference>
<dbReference type="SUPFAM" id="SSF47113">
    <property type="entry name" value="Histone-fold"/>
    <property type="match status" value="1"/>
</dbReference>
<keyword evidence="8" id="KW-1185">Reference proteome</keyword>
<accession>A0A915C291</accession>
<evidence type="ECO:0000313" key="8">
    <source>
        <dbReference type="Proteomes" id="UP000887569"/>
    </source>
</evidence>
<dbReference type="GO" id="GO:0000124">
    <property type="term" value="C:SAGA complex"/>
    <property type="evidence" value="ECO:0007669"/>
    <property type="project" value="InterPro"/>
</dbReference>
<proteinExistence type="inferred from homology"/>
<comment type="subcellular location">
    <subcellularLocation>
        <location evidence="1">Nucleus</location>
    </subcellularLocation>
</comment>
<reference evidence="9" key="1">
    <citation type="submission" date="2022-11" db="UniProtKB">
        <authorList>
            <consortium name="WormBaseParasite"/>
        </authorList>
    </citation>
    <scope>IDENTIFICATION</scope>
</reference>
<dbReference type="InterPro" id="IPR009072">
    <property type="entry name" value="Histone-fold"/>
</dbReference>
<keyword evidence="4" id="KW-0805">Transcription regulation</keyword>
<dbReference type="InterPro" id="IPR037794">
    <property type="entry name" value="TAF12"/>
</dbReference>
<dbReference type="GO" id="GO:0017025">
    <property type="term" value="F:TBP-class protein binding"/>
    <property type="evidence" value="ECO:0007669"/>
    <property type="project" value="TreeGrafter"/>
</dbReference>
<dbReference type="PANTHER" id="PTHR12264">
    <property type="entry name" value="TRANSCRIPTION INITIATION FACTOR TFIID SUBUNIT 12"/>
    <property type="match status" value="1"/>
</dbReference>
<evidence type="ECO:0000259" key="7">
    <source>
        <dbReference type="Pfam" id="PF03847"/>
    </source>
</evidence>
<evidence type="ECO:0000256" key="2">
    <source>
        <dbReference type="ARBA" id="ARBA00007530"/>
    </source>
</evidence>
<evidence type="ECO:0000256" key="5">
    <source>
        <dbReference type="ARBA" id="ARBA00023163"/>
    </source>
</evidence>
<dbReference type="GO" id="GO:0051123">
    <property type="term" value="P:RNA polymerase II preinitiation complex assembly"/>
    <property type="evidence" value="ECO:0007669"/>
    <property type="project" value="TreeGrafter"/>
</dbReference>
<organism evidence="8 9">
    <name type="scientific">Parascaris univalens</name>
    <name type="common">Nematode worm</name>
    <dbReference type="NCBI Taxonomy" id="6257"/>
    <lineage>
        <taxon>Eukaryota</taxon>
        <taxon>Metazoa</taxon>
        <taxon>Ecdysozoa</taxon>
        <taxon>Nematoda</taxon>
        <taxon>Chromadorea</taxon>
        <taxon>Rhabditida</taxon>
        <taxon>Spirurina</taxon>
        <taxon>Ascaridomorpha</taxon>
        <taxon>Ascaridoidea</taxon>
        <taxon>Ascarididae</taxon>
        <taxon>Parascaris</taxon>
    </lineage>
</organism>
<comment type="similarity">
    <text evidence="2">Belongs to the TAF12 family.</text>
</comment>
<dbReference type="CDD" id="cd07981">
    <property type="entry name" value="HFD_TAF12"/>
    <property type="match status" value="1"/>
</dbReference>
<dbReference type="Proteomes" id="UP000887569">
    <property type="component" value="Unplaced"/>
</dbReference>
<dbReference type="InterPro" id="IPR003228">
    <property type="entry name" value="TFIID_TAF12_dom"/>
</dbReference>
<keyword evidence="5" id="KW-0804">Transcription</keyword>
<dbReference type="Pfam" id="PF03847">
    <property type="entry name" value="TFIID_20kDa"/>
    <property type="match status" value="1"/>
</dbReference>
<evidence type="ECO:0000256" key="4">
    <source>
        <dbReference type="ARBA" id="ARBA00023015"/>
    </source>
</evidence>